<evidence type="ECO:0000259" key="5">
    <source>
        <dbReference type="PROSITE" id="PS50931"/>
    </source>
</evidence>
<name>A0A1U9LF75_9PROT</name>
<dbReference type="GO" id="GO:0000976">
    <property type="term" value="F:transcription cis-regulatory region binding"/>
    <property type="evidence" value="ECO:0007669"/>
    <property type="project" value="TreeGrafter"/>
</dbReference>
<dbReference type="PROSITE" id="PS50931">
    <property type="entry name" value="HTH_LYSR"/>
    <property type="match status" value="1"/>
</dbReference>
<dbReference type="PANTHER" id="PTHR30126">
    <property type="entry name" value="HTH-TYPE TRANSCRIPTIONAL REGULATOR"/>
    <property type="match status" value="1"/>
</dbReference>
<evidence type="ECO:0000256" key="4">
    <source>
        <dbReference type="ARBA" id="ARBA00023163"/>
    </source>
</evidence>
<dbReference type="SUPFAM" id="SSF46785">
    <property type="entry name" value="Winged helix' DNA-binding domain"/>
    <property type="match status" value="1"/>
</dbReference>
<accession>A0A1U9LF75</accession>
<dbReference type="GO" id="GO:0003700">
    <property type="term" value="F:DNA-binding transcription factor activity"/>
    <property type="evidence" value="ECO:0007669"/>
    <property type="project" value="InterPro"/>
</dbReference>
<dbReference type="Pfam" id="PF03466">
    <property type="entry name" value="LysR_substrate"/>
    <property type="match status" value="1"/>
</dbReference>
<evidence type="ECO:0000256" key="3">
    <source>
        <dbReference type="ARBA" id="ARBA00023125"/>
    </source>
</evidence>
<dbReference type="Proteomes" id="UP000189055">
    <property type="component" value="Chromosome"/>
</dbReference>
<keyword evidence="4" id="KW-0804">Transcription</keyword>
<dbReference type="STRING" id="1076596.A0U91_08510"/>
<dbReference type="AlphaFoldDB" id="A0A1U9LF75"/>
<dbReference type="Gene3D" id="1.10.10.10">
    <property type="entry name" value="Winged helix-like DNA-binding domain superfamily/Winged helix DNA-binding domain"/>
    <property type="match status" value="1"/>
</dbReference>
<feature type="domain" description="HTH lysR-type" evidence="5">
    <location>
        <begin position="12"/>
        <end position="69"/>
    </location>
</feature>
<dbReference type="RefSeq" id="WP_077930768.1">
    <property type="nucleotide sequence ID" value="NZ_CP014687.1"/>
</dbReference>
<dbReference type="Pfam" id="PF00126">
    <property type="entry name" value="HTH_1"/>
    <property type="match status" value="1"/>
</dbReference>
<dbReference type="InterPro" id="IPR036390">
    <property type="entry name" value="WH_DNA-bd_sf"/>
</dbReference>
<reference evidence="6 7" key="1">
    <citation type="submission" date="2016-03" db="EMBL/GenBank/DDBJ databases">
        <title>Acetic acid bacteria sequencing.</title>
        <authorList>
            <person name="Brandt J."/>
            <person name="Jakob F."/>
            <person name="Vogel R.F."/>
        </authorList>
    </citation>
    <scope>NUCLEOTIDE SEQUENCE [LARGE SCALE GENOMIC DNA]</scope>
    <source>
        <strain evidence="6 7">TMW2.1084</strain>
    </source>
</reference>
<keyword evidence="2" id="KW-0805">Transcription regulation</keyword>
<evidence type="ECO:0000313" key="7">
    <source>
        <dbReference type="Proteomes" id="UP000189055"/>
    </source>
</evidence>
<sequence length="297" mass="33782">MLTKSDDVMYVPKLSHLRFFCAIVEAGSIAAAARQMHCVASNLTMRLKELEADLGQDLFVRDRKKLLITPAGRLFYKEAKDIVCRAERLPKLWSEGQPRGILTVGALDVAFLSLLPRCVPRFMREYPGIQLNILQKPSFSLEDMLITEAIDLALTDGPVENTILEGTFAFSEKLHLVVPGHVKKITPDLIAQSDFYLFNKDCFYRRCAEQWLEDKGYQPRSVLTLESYDLILACLRAGGGLSCMPESVIRQFRERGETLRTFRLDGSGPTDVYFVWRKHAKNQSVETFIKLAQETRQ</sequence>
<dbReference type="PANTHER" id="PTHR30126:SF40">
    <property type="entry name" value="HTH-TYPE TRANSCRIPTIONAL REGULATOR GLTR"/>
    <property type="match status" value="1"/>
</dbReference>
<dbReference type="InterPro" id="IPR036388">
    <property type="entry name" value="WH-like_DNA-bd_sf"/>
</dbReference>
<evidence type="ECO:0000256" key="2">
    <source>
        <dbReference type="ARBA" id="ARBA00023015"/>
    </source>
</evidence>
<gene>
    <name evidence="6" type="ORF">A0U91_08510</name>
</gene>
<dbReference type="Gene3D" id="3.40.190.290">
    <property type="match status" value="1"/>
</dbReference>
<dbReference type="SUPFAM" id="SSF53850">
    <property type="entry name" value="Periplasmic binding protein-like II"/>
    <property type="match status" value="1"/>
</dbReference>
<dbReference type="InterPro" id="IPR005119">
    <property type="entry name" value="LysR_subst-bd"/>
</dbReference>
<dbReference type="KEGG" id="aper:A0U91_08510"/>
<dbReference type="InterPro" id="IPR000847">
    <property type="entry name" value="LysR_HTH_N"/>
</dbReference>
<dbReference type="CDD" id="cd05466">
    <property type="entry name" value="PBP2_LTTR_substrate"/>
    <property type="match status" value="1"/>
</dbReference>
<evidence type="ECO:0000313" key="6">
    <source>
        <dbReference type="EMBL" id="AQT04950.1"/>
    </source>
</evidence>
<protein>
    <recommendedName>
        <fullName evidence="5">HTH lysR-type domain-containing protein</fullName>
    </recommendedName>
</protein>
<keyword evidence="3" id="KW-0238">DNA-binding</keyword>
<evidence type="ECO:0000256" key="1">
    <source>
        <dbReference type="ARBA" id="ARBA00009437"/>
    </source>
</evidence>
<organism evidence="6 7">
    <name type="scientific">Acetobacter persici</name>
    <dbReference type="NCBI Taxonomy" id="1076596"/>
    <lineage>
        <taxon>Bacteria</taxon>
        <taxon>Pseudomonadati</taxon>
        <taxon>Pseudomonadota</taxon>
        <taxon>Alphaproteobacteria</taxon>
        <taxon>Acetobacterales</taxon>
        <taxon>Acetobacteraceae</taxon>
        <taxon>Acetobacter</taxon>
    </lineage>
</organism>
<dbReference type="EMBL" id="CP014687">
    <property type="protein sequence ID" value="AQT04950.1"/>
    <property type="molecule type" value="Genomic_DNA"/>
</dbReference>
<comment type="similarity">
    <text evidence="1">Belongs to the LysR transcriptional regulatory family.</text>
</comment>
<proteinExistence type="inferred from homology"/>